<accession>W6NC18</accession>
<evidence type="ECO:0000256" key="1">
    <source>
        <dbReference type="SAM" id="SignalP"/>
    </source>
</evidence>
<gene>
    <name evidence="2" type="ORF">HCOI_01240100</name>
</gene>
<comment type="caution">
    <text evidence="2">The sequence shown here is derived from an EMBL/GenBank/DDBJ whole genome shotgun (WGS) entry which is preliminary data.</text>
</comment>
<dbReference type="EMBL" id="CAVP010058561">
    <property type="protein sequence ID" value="CDL94863.1"/>
    <property type="molecule type" value="Genomic_DNA"/>
</dbReference>
<reference evidence="2" key="1">
    <citation type="submission" date="2013-03" db="EMBL/GenBank/DDBJ databases">
        <authorList>
            <person name="Aslett M."/>
        </authorList>
    </citation>
    <scope>NUCLEOTIDE SEQUENCE [LARGE SCALE GENOMIC DNA]</scope>
    <source>
        <strain evidence="2">ISE/inbred ISE</strain>
    </source>
</reference>
<dbReference type="Pfam" id="PF17619">
    <property type="entry name" value="SCVP"/>
    <property type="match status" value="1"/>
</dbReference>
<reference evidence="2" key="2">
    <citation type="submission" date="2013-05" db="EMBL/GenBank/DDBJ databases">
        <title>The genome and transcriptome of Haemonchus contortus: a key model parasite for drug and vaccine discovery.</title>
        <authorList>
            <person name="Laing R."/>
            <person name="Kikuchi T."/>
            <person name="Martinelli A."/>
            <person name="Tsai I.J."/>
            <person name="Beech R.N."/>
            <person name="Redman E."/>
            <person name="Holroyd N."/>
            <person name="Bartley D.J."/>
            <person name="Beasley H."/>
            <person name="Britton C."/>
            <person name="Curran D."/>
            <person name="Devaney E."/>
            <person name="Gilabert A."/>
            <person name="Jackson F."/>
            <person name="Hunt M."/>
            <person name="Johnston S."/>
            <person name="Kryukov I."/>
            <person name="Li K."/>
            <person name="Morrison A.A."/>
            <person name="Reid A.J."/>
            <person name="Sargison N."/>
            <person name="Saunders G."/>
            <person name="Wasmuth J.D."/>
            <person name="Wolstenholme A."/>
            <person name="Berriman M."/>
            <person name="Gilleard J.S."/>
            <person name="Cotton J.A."/>
        </authorList>
    </citation>
    <scope>NUCLEOTIDE SEQUENCE [LARGE SCALE GENOMIC DNA]</scope>
    <source>
        <strain evidence="2">ISE/inbred ISE</strain>
    </source>
</reference>
<protein>
    <submittedName>
        <fullName evidence="2">Uncharacterized protein</fullName>
    </submittedName>
</protein>
<keyword evidence="1" id="KW-0732">Signal</keyword>
<feature type="chain" id="PRO_5004881134" evidence="1">
    <location>
        <begin position="19"/>
        <end position="85"/>
    </location>
</feature>
<sequence length="85" mass="9644">MLRLVVLLSLLALSLVEQHAHRHGVHYDHNLVYGKTERVGHKFAMGYRIFDADCDELEKFISTGKKQTDLIGTVFAMCNGKLMVL</sequence>
<organism evidence="2">
    <name type="scientific">Haemonchus contortus</name>
    <name type="common">Barber pole worm</name>
    <dbReference type="NCBI Taxonomy" id="6289"/>
    <lineage>
        <taxon>Eukaryota</taxon>
        <taxon>Metazoa</taxon>
        <taxon>Ecdysozoa</taxon>
        <taxon>Nematoda</taxon>
        <taxon>Chromadorea</taxon>
        <taxon>Rhabditida</taxon>
        <taxon>Rhabditina</taxon>
        <taxon>Rhabditomorpha</taxon>
        <taxon>Strongyloidea</taxon>
        <taxon>Trichostrongylidae</taxon>
        <taxon>Haemonchus</taxon>
    </lineage>
</organism>
<dbReference type="InterPro" id="IPR035126">
    <property type="entry name" value="SCVP"/>
</dbReference>
<feature type="signal peptide" evidence="1">
    <location>
        <begin position="1"/>
        <end position="18"/>
    </location>
</feature>
<name>W6NC18_HAECO</name>
<proteinExistence type="predicted"/>
<dbReference type="AlphaFoldDB" id="W6NC18"/>
<evidence type="ECO:0000313" key="2">
    <source>
        <dbReference type="EMBL" id="CDL94863.1"/>
    </source>
</evidence>